<name>A0A1I7XF84_HETBA</name>
<accession>A0A1I7XF84</accession>
<protein>
    <submittedName>
        <fullName evidence="3">t-SNARE coiled-coil homology domain-containing protein</fullName>
    </submittedName>
</protein>
<dbReference type="WBParaSite" id="Hba_16126">
    <property type="protein sequence ID" value="Hba_16126"/>
    <property type="gene ID" value="Hba_16126"/>
</dbReference>
<organism evidence="2 3">
    <name type="scientific">Heterorhabditis bacteriophora</name>
    <name type="common">Entomopathogenic nematode worm</name>
    <dbReference type="NCBI Taxonomy" id="37862"/>
    <lineage>
        <taxon>Eukaryota</taxon>
        <taxon>Metazoa</taxon>
        <taxon>Ecdysozoa</taxon>
        <taxon>Nematoda</taxon>
        <taxon>Chromadorea</taxon>
        <taxon>Rhabditida</taxon>
        <taxon>Rhabditina</taxon>
        <taxon>Rhabditomorpha</taxon>
        <taxon>Strongyloidea</taxon>
        <taxon>Heterorhabditidae</taxon>
        <taxon>Heterorhabditis</taxon>
    </lineage>
</organism>
<proteinExistence type="predicted"/>
<dbReference type="Proteomes" id="UP000095283">
    <property type="component" value="Unplaced"/>
</dbReference>
<evidence type="ECO:0000256" key="1">
    <source>
        <dbReference type="SAM" id="Coils"/>
    </source>
</evidence>
<keyword evidence="2" id="KW-1185">Reference proteome</keyword>
<feature type="coiled-coil region" evidence="1">
    <location>
        <begin position="26"/>
        <end position="53"/>
    </location>
</feature>
<evidence type="ECO:0000313" key="2">
    <source>
        <dbReference type="Proteomes" id="UP000095283"/>
    </source>
</evidence>
<sequence length="81" mass="9497">MADFDTELASMALEQERTQQEILRHVQLLHQSMNNLVESMQRQEQKLFELQVATNTVLENTKPTRFPEQYKPSSWDCVKSA</sequence>
<evidence type="ECO:0000313" key="3">
    <source>
        <dbReference type="WBParaSite" id="Hba_16126"/>
    </source>
</evidence>
<dbReference type="AlphaFoldDB" id="A0A1I7XF84"/>
<keyword evidence="1" id="KW-0175">Coiled coil</keyword>
<reference evidence="3" key="1">
    <citation type="submission" date="2016-11" db="UniProtKB">
        <authorList>
            <consortium name="WormBaseParasite"/>
        </authorList>
    </citation>
    <scope>IDENTIFICATION</scope>
</reference>